<keyword evidence="2" id="KW-1185">Reference proteome</keyword>
<proteinExistence type="predicted"/>
<name>A0A0B0P4P8_GOSAR</name>
<gene>
    <name evidence="1" type="ORF">F383_24272</name>
</gene>
<dbReference type="AlphaFoldDB" id="A0A0B0P4P8"/>
<organism evidence="1 2">
    <name type="scientific">Gossypium arboreum</name>
    <name type="common">Tree cotton</name>
    <name type="synonym">Gossypium nanking</name>
    <dbReference type="NCBI Taxonomy" id="29729"/>
    <lineage>
        <taxon>Eukaryota</taxon>
        <taxon>Viridiplantae</taxon>
        <taxon>Streptophyta</taxon>
        <taxon>Embryophyta</taxon>
        <taxon>Tracheophyta</taxon>
        <taxon>Spermatophyta</taxon>
        <taxon>Magnoliopsida</taxon>
        <taxon>eudicotyledons</taxon>
        <taxon>Gunneridae</taxon>
        <taxon>Pentapetalae</taxon>
        <taxon>rosids</taxon>
        <taxon>malvids</taxon>
        <taxon>Malvales</taxon>
        <taxon>Malvaceae</taxon>
        <taxon>Malvoideae</taxon>
        <taxon>Gossypium</taxon>
    </lineage>
</organism>
<sequence>MALFCPHECVAGRVTQVSSYLKLSTSQDTIVCLTSNAHRAKDTDVSLGCVSNTA</sequence>
<reference evidence="2" key="1">
    <citation type="submission" date="2014-09" db="EMBL/GenBank/DDBJ databases">
        <authorList>
            <person name="Mudge J."/>
            <person name="Ramaraj T."/>
            <person name="Lindquist I.E."/>
            <person name="Bharti A.K."/>
            <person name="Sundararajan A."/>
            <person name="Cameron C.T."/>
            <person name="Woodward J.E."/>
            <person name="May G.D."/>
            <person name="Brubaker C."/>
            <person name="Broadhvest J."/>
            <person name="Wilkins T.A."/>
        </authorList>
    </citation>
    <scope>NUCLEOTIDE SEQUENCE</scope>
    <source>
        <strain evidence="2">cv. AKA8401</strain>
    </source>
</reference>
<dbReference type="Proteomes" id="UP000032142">
    <property type="component" value="Unassembled WGS sequence"/>
</dbReference>
<protein>
    <submittedName>
        <fullName evidence="1">Uncharacterized protein</fullName>
    </submittedName>
</protein>
<accession>A0A0B0P4P8</accession>
<evidence type="ECO:0000313" key="2">
    <source>
        <dbReference type="Proteomes" id="UP000032142"/>
    </source>
</evidence>
<dbReference type="EMBL" id="KN414677">
    <property type="protein sequence ID" value="KHG20035.1"/>
    <property type="molecule type" value="Genomic_DNA"/>
</dbReference>
<evidence type="ECO:0000313" key="1">
    <source>
        <dbReference type="EMBL" id="KHG20035.1"/>
    </source>
</evidence>